<feature type="region of interest" description="Disordered" evidence="1">
    <location>
        <begin position="83"/>
        <end position="113"/>
    </location>
</feature>
<sequence>MGADRRPDSLIFHFVVHPDLCRRSTSVFDSGRGVDLIRFLRVAFSNKIDPQHENRLLEVYDCKVKESVIKKVGLTMQRVPHIDKSHKVIPSGGAGAPRPAAPPPPTEADAHRRALHYRADTVAVARLADDLS</sequence>
<dbReference type="Proteomes" id="UP000299102">
    <property type="component" value="Unassembled WGS sequence"/>
</dbReference>
<reference evidence="2 3" key="1">
    <citation type="journal article" date="2019" name="Commun. Biol.">
        <title>The bagworm genome reveals a unique fibroin gene that provides high tensile strength.</title>
        <authorList>
            <person name="Kono N."/>
            <person name="Nakamura H."/>
            <person name="Ohtoshi R."/>
            <person name="Tomita M."/>
            <person name="Numata K."/>
            <person name="Arakawa K."/>
        </authorList>
    </citation>
    <scope>NUCLEOTIDE SEQUENCE [LARGE SCALE GENOMIC DNA]</scope>
</reference>
<name>A0A4C1W830_EUMVA</name>
<protein>
    <submittedName>
        <fullName evidence="2">Uncharacterized protein</fullName>
    </submittedName>
</protein>
<dbReference type="AlphaFoldDB" id="A0A4C1W830"/>
<evidence type="ECO:0000256" key="1">
    <source>
        <dbReference type="SAM" id="MobiDB-lite"/>
    </source>
</evidence>
<keyword evidence="3" id="KW-1185">Reference proteome</keyword>
<evidence type="ECO:0000313" key="2">
    <source>
        <dbReference type="EMBL" id="GBP47060.1"/>
    </source>
</evidence>
<gene>
    <name evidence="2" type="ORF">EVAR_29663_1</name>
</gene>
<organism evidence="2 3">
    <name type="scientific">Eumeta variegata</name>
    <name type="common">Bagworm moth</name>
    <name type="synonym">Eumeta japonica</name>
    <dbReference type="NCBI Taxonomy" id="151549"/>
    <lineage>
        <taxon>Eukaryota</taxon>
        <taxon>Metazoa</taxon>
        <taxon>Ecdysozoa</taxon>
        <taxon>Arthropoda</taxon>
        <taxon>Hexapoda</taxon>
        <taxon>Insecta</taxon>
        <taxon>Pterygota</taxon>
        <taxon>Neoptera</taxon>
        <taxon>Endopterygota</taxon>
        <taxon>Lepidoptera</taxon>
        <taxon>Glossata</taxon>
        <taxon>Ditrysia</taxon>
        <taxon>Tineoidea</taxon>
        <taxon>Psychidae</taxon>
        <taxon>Oiketicinae</taxon>
        <taxon>Eumeta</taxon>
    </lineage>
</organism>
<comment type="caution">
    <text evidence="2">The sequence shown here is derived from an EMBL/GenBank/DDBJ whole genome shotgun (WGS) entry which is preliminary data.</text>
</comment>
<proteinExistence type="predicted"/>
<accession>A0A4C1W830</accession>
<evidence type="ECO:0000313" key="3">
    <source>
        <dbReference type="Proteomes" id="UP000299102"/>
    </source>
</evidence>
<dbReference type="EMBL" id="BGZK01000494">
    <property type="protein sequence ID" value="GBP47060.1"/>
    <property type="molecule type" value="Genomic_DNA"/>
</dbReference>